<dbReference type="RefSeq" id="WP_148598200.1">
    <property type="nucleotide sequence ID" value="NZ_CP042997.1"/>
</dbReference>
<dbReference type="AlphaFoldDB" id="A0A5B9WEX2"/>
<name>A0A5B9WEX2_9BACT</name>
<evidence type="ECO:0000256" key="1">
    <source>
        <dbReference type="SAM" id="MobiDB-lite"/>
    </source>
</evidence>
<evidence type="ECO:0008006" key="5">
    <source>
        <dbReference type="Google" id="ProtNLM"/>
    </source>
</evidence>
<dbReference type="Proteomes" id="UP000324233">
    <property type="component" value="Chromosome"/>
</dbReference>
<dbReference type="EMBL" id="CP042997">
    <property type="protein sequence ID" value="QEH38799.1"/>
    <property type="molecule type" value="Genomic_DNA"/>
</dbReference>
<evidence type="ECO:0000256" key="2">
    <source>
        <dbReference type="SAM" id="SignalP"/>
    </source>
</evidence>
<feature type="region of interest" description="Disordered" evidence="1">
    <location>
        <begin position="143"/>
        <end position="167"/>
    </location>
</feature>
<feature type="signal peptide" evidence="2">
    <location>
        <begin position="1"/>
        <end position="25"/>
    </location>
</feature>
<gene>
    <name evidence="3" type="ORF">OJF2_74090</name>
</gene>
<evidence type="ECO:0000313" key="3">
    <source>
        <dbReference type="EMBL" id="QEH38799.1"/>
    </source>
</evidence>
<dbReference type="InterPro" id="IPR006311">
    <property type="entry name" value="TAT_signal"/>
</dbReference>
<dbReference type="KEGG" id="agv:OJF2_74090"/>
<keyword evidence="2" id="KW-0732">Signal</keyword>
<proteinExistence type="predicted"/>
<sequence precursor="true">MPISRRRVVAAAAGLAILAPSRVLGFPDERAGARARPIASVAGPPVLKPGTRCRIEVEERPPTAFRSVVTTYEGIVVEADGEGVCLDVREVRREHSVPAAMRLPFSDRLFRNVGIGRLAPGEKHPPLAIAAAKIRSVTVLPAGTPGAAQPGRLSFVPPPLPWEKQKP</sequence>
<dbReference type="OrthoDB" id="290300at2"/>
<evidence type="ECO:0000313" key="4">
    <source>
        <dbReference type="Proteomes" id="UP000324233"/>
    </source>
</evidence>
<accession>A0A5B9WEX2</accession>
<keyword evidence="4" id="KW-1185">Reference proteome</keyword>
<reference evidence="3 4" key="1">
    <citation type="submission" date="2019-08" db="EMBL/GenBank/DDBJ databases">
        <title>Deep-cultivation of Planctomycetes and their phenomic and genomic characterization uncovers novel biology.</title>
        <authorList>
            <person name="Wiegand S."/>
            <person name="Jogler M."/>
            <person name="Boedeker C."/>
            <person name="Pinto D."/>
            <person name="Vollmers J."/>
            <person name="Rivas-Marin E."/>
            <person name="Kohn T."/>
            <person name="Peeters S.H."/>
            <person name="Heuer A."/>
            <person name="Rast P."/>
            <person name="Oberbeckmann S."/>
            <person name="Bunk B."/>
            <person name="Jeske O."/>
            <person name="Meyerdierks A."/>
            <person name="Storesund J.E."/>
            <person name="Kallscheuer N."/>
            <person name="Luecker S."/>
            <person name="Lage O.M."/>
            <person name="Pohl T."/>
            <person name="Merkel B.J."/>
            <person name="Hornburger P."/>
            <person name="Mueller R.-W."/>
            <person name="Bruemmer F."/>
            <person name="Labrenz M."/>
            <person name="Spormann A.M."/>
            <person name="Op den Camp H."/>
            <person name="Overmann J."/>
            <person name="Amann R."/>
            <person name="Jetten M.S.M."/>
            <person name="Mascher T."/>
            <person name="Medema M.H."/>
            <person name="Devos D.P."/>
            <person name="Kaster A.-K."/>
            <person name="Ovreas L."/>
            <person name="Rohde M."/>
            <person name="Galperin M.Y."/>
            <person name="Jogler C."/>
        </authorList>
    </citation>
    <scope>NUCLEOTIDE SEQUENCE [LARGE SCALE GENOMIC DNA]</scope>
    <source>
        <strain evidence="3 4">OJF2</strain>
    </source>
</reference>
<protein>
    <recommendedName>
        <fullName evidence="5">Tat pathway signal sequence domain protein</fullName>
    </recommendedName>
</protein>
<feature type="chain" id="PRO_5022793366" description="Tat pathway signal sequence domain protein" evidence="2">
    <location>
        <begin position="26"/>
        <end position="167"/>
    </location>
</feature>
<organism evidence="3 4">
    <name type="scientific">Aquisphaera giovannonii</name>
    <dbReference type="NCBI Taxonomy" id="406548"/>
    <lineage>
        <taxon>Bacteria</taxon>
        <taxon>Pseudomonadati</taxon>
        <taxon>Planctomycetota</taxon>
        <taxon>Planctomycetia</taxon>
        <taxon>Isosphaerales</taxon>
        <taxon>Isosphaeraceae</taxon>
        <taxon>Aquisphaera</taxon>
    </lineage>
</organism>
<dbReference type="PROSITE" id="PS51318">
    <property type="entry name" value="TAT"/>
    <property type="match status" value="1"/>
</dbReference>